<dbReference type="SUPFAM" id="SSF56925">
    <property type="entry name" value="OMPA-like"/>
    <property type="match status" value="1"/>
</dbReference>
<dbReference type="PROSITE" id="PS00695">
    <property type="entry name" value="ENT_VIR_OMP_2"/>
    <property type="match status" value="1"/>
</dbReference>
<feature type="signal peptide" evidence="1">
    <location>
        <begin position="1"/>
        <end position="22"/>
    </location>
</feature>
<name>A0A1M4ZFX7_9GAMM</name>
<evidence type="ECO:0000256" key="1">
    <source>
        <dbReference type="SAM" id="SignalP"/>
    </source>
</evidence>
<accession>A0A1M4ZFX7</accession>
<evidence type="ECO:0000313" key="2">
    <source>
        <dbReference type="EMBL" id="SHF16885.1"/>
    </source>
</evidence>
<sequence>MKRICACAAVTLSAVLSAPLYAYEAGSFIVRGGAATVSPDVSSSALSLSGSELTGTGAAVDDGTALGLTGVYMLRDHWGLELVAASPFSHDIQVEGLGEPLDLGETKHLPPTLLVQWYPLQPNSAVQPYVGLGVNYTAFFDEKVDRNANDFFSSALGANDSAELSLKNSFGLAAEAGVDFAFGPNQRWLFNASVWWMDIDTEAKVKVPGVGTIMADVELDPLVYMAGLGYRF</sequence>
<dbReference type="STRING" id="494016.SAMN04487965_1534"/>
<keyword evidence="3" id="KW-1185">Reference proteome</keyword>
<dbReference type="RefSeq" id="WP_073273304.1">
    <property type="nucleotide sequence ID" value="NZ_FQVA01000001.1"/>
</dbReference>
<protein>
    <submittedName>
        <fullName evidence="2">Outer membrane protein</fullName>
    </submittedName>
</protein>
<dbReference type="Pfam" id="PF03922">
    <property type="entry name" value="OmpW"/>
    <property type="match status" value="1"/>
</dbReference>
<evidence type="ECO:0000313" key="3">
    <source>
        <dbReference type="Proteomes" id="UP000184170"/>
    </source>
</evidence>
<organism evidence="2 3">
    <name type="scientific">Microbulbifer donghaiensis</name>
    <dbReference type="NCBI Taxonomy" id="494016"/>
    <lineage>
        <taxon>Bacteria</taxon>
        <taxon>Pseudomonadati</taxon>
        <taxon>Pseudomonadota</taxon>
        <taxon>Gammaproteobacteria</taxon>
        <taxon>Cellvibrionales</taxon>
        <taxon>Microbulbiferaceae</taxon>
        <taxon>Microbulbifer</taxon>
    </lineage>
</organism>
<dbReference type="InterPro" id="IPR011250">
    <property type="entry name" value="OMP/PagP_B-barrel"/>
</dbReference>
<reference evidence="3" key="1">
    <citation type="submission" date="2016-11" db="EMBL/GenBank/DDBJ databases">
        <authorList>
            <person name="Varghese N."/>
            <person name="Submissions S."/>
        </authorList>
    </citation>
    <scope>NUCLEOTIDE SEQUENCE [LARGE SCALE GENOMIC DNA]</scope>
    <source>
        <strain evidence="3">CGMCC 1.7063</strain>
    </source>
</reference>
<dbReference type="PANTHER" id="PTHR36920:SF1">
    <property type="entry name" value="OUTER MEMBRANE PROTEIN W"/>
    <property type="match status" value="1"/>
</dbReference>
<dbReference type="GO" id="GO:0044384">
    <property type="term" value="C:host outer membrane"/>
    <property type="evidence" value="ECO:0007669"/>
    <property type="project" value="InterPro"/>
</dbReference>
<proteinExistence type="predicted"/>
<dbReference type="InterPro" id="IPR005618">
    <property type="entry name" value="OMPW"/>
</dbReference>
<dbReference type="EMBL" id="FQVA01000001">
    <property type="protein sequence ID" value="SHF16885.1"/>
    <property type="molecule type" value="Genomic_DNA"/>
</dbReference>
<dbReference type="PANTHER" id="PTHR36920">
    <property type="match status" value="1"/>
</dbReference>
<dbReference type="InterPro" id="IPR000758">
    <property type="entry name" value="Enterovir_OMP"/>
</dbReference>
<dbReference type="GO" id="GO:0055085">
    <property type="term" value="P:transmembrane transport"/>
    <property type="evidence" value="ECO:0007669"/>
    <property type="project" value="TreeGrafter"/>
</dbReference>
<keyword evidence="1" id="KW-0732">Signal</keyword>
<dbReference type="GO" id="GO:0019867">
    <property type="term" value="C:outer membrane"/>
    <property type="evidence" value="ECO:0007669"/>
    <property type="project" value="InterPro"/>
</dbReference>
<gene>
    <name evidence="2" type="ORF">SAMN04487965_1534</name>
</gene>
<feature type="chain" id="PRO_5012431756" evidence="1">
    <location>
        <begin position="23"/>
        <end position="232"/>
    </location>
</feature>
<dbReference type="Proteomes" id="UP000184170">
    <property type="component" value="Unassembled WGS sequence"/>
</dbReference>
<dbReference type="Gene3D" id="2.40.160.20">
    <property type="match status" value="1"/>
</dbReference>
<dbReference type="OrthoDB" id="9807574at2"/>
<dbReference type="AlphaFoldDB" id="A0A1M4ZFX7"/>